<accession>A0A058ZE67</accession>
<evidence type="ECO:0000256" key="1">
    <source>
        <dbReference type="SAM" id="SignalP"/>
    </source>
</evidence>
<evidence type="ECO:0000313" key="3">
    <source>
        <dbReference type="Proteomes" id="UP000030693"/>
    </source>
</evidence>
<keyword evidence="3" id="KW-1185">Reference proteome</keyword>
<evidence type="ECO:0008006" key="4">
    <source>
        <dbReference type="Google" id="ProtNLM"/>
    </source>
</evidence>
<feature type="signal peptide" evidence="1">
    <location>
        <begin position="1"/>
        <end position="28"/>
    </location>
</feature>
<protein>
    <recommendedName>
        <fullName evidence="4">Secreted protein</fullName>
    </recommendedName>
</protein>
<dbReference type="GeneID" id="20524999"/>
<feature type="chain" id="PRO_5001566858" description="Secreted protein" evidence="1">
    <location>
        <begin position="29"/>
        <end position="151"/>
    </location>
</feature>
<name>A0A058ZE67_FONAL</name>
<evidence type="ECO:0000313" key="2">
    <source>
        <dbReference type="EMBL" id="KCV72695.1"/>
    </source>
</evidence>
<proteinExistence type="predicted"/>
<dbReference type="RefSeq" id="XP_009492396.1">
    <property type="nucleotide sequence ID" value="XM_009494121.1"/>
</dbReference>
<gene>
    <name evidence="2" type="ORF">H696_00274</name>
</gene>
<sequence>MASTCGPGSVHTWWPFLSWLSLSRLGHAMSLKSADMPPLVPQVERPPASVRPTRDTKRLGLVFVSPLHPQVKFRIALSCTFFAHNNCLGLTWVASPLKRVAADGCVLQCVCVRAHLSPYIFKPFVLAKYIQSTYECHIQCPLPRTGKKKPI</sequence>
<dbReference type="EMBL" id="KB932201">
    <property type="protein sequence ID" value="KCV72695.1"/>
    <property type="molecule type" value="Genomic_DNA"/>
</dbReference>
<dbReference type="AlphaFoldDB" id="A0A058ZE67"/>
<reference evidence="2" key="1">
    <citation type="submission" date="2013-04" db="EMBL/GenBank/DDBJ databases">
        <title>The Genome Sequence of Fonticula alba ATCC 38817.</title>
        <authorList>
            <consortium name="The Broad Institute Genomics Platform"/>
            <person name="Russ C."/>
            <person name="Cuomo C."/>
            <person name="Burger G."/>
            <person name="Gray M.W."/>
            <person name="Holland P.W.H."/>
            <person name="King N."/>
            <person name="Lang F.B.F."/>
            <person name="Roger A.J."/>
            <person name="Ruiz-Trillo I."/>
            <person name="Brown M."/>
            <person name="Walker B."/>
            <person name="Young S."/>
            <person name="Zeng Q."/>
            <person name="Gargeya S."/>
            <person name="Fitzgerald M."/>
            <person name="Haas B."/>
            <person name="Abouelleil A."/>
            <person name="Allen A.W."/>
            <person name="Alvarado L."/>
            <person name="Arachchi H.M."/>
            <person name="Berlin A.M."/>
            <person name="Chapman S.B."/>
            <person name="Gainer-Dewar J."/>
            <person name="Goldberg J."/>
            <person name="Griggs A."/>
            <person name="Gujja S."/>
            <person name="Hansen M."/>
            <person name="Howarth C."/>
            <person name="Imamovic A."/>
            <person name="Ireland A."/>
            <person name="Larimer J."/>
            <person name="McCowan C."/>
            <person name="Murphy C."/>
            <person name="Pearson M."/>
            <person name="Poon T.W."/>
            <person name="Priest M."/>
            <person name="Roberts A."/>
            <person name="Saif S."/>
            <person name="Shea T."/>
            <person name="Sisk P."/>
            <person name="Sykes S."/>
            <person name="Wortman J."/>
            <person name="Nusbaum C."/>
            <person name="Birren B."/>
        </authorList>
    </citation>
    <scope>NUCLEOTIDE SEQUENCE [LARGE SCALE GENOMIC DNA]</scope>
    <source>
        <strain evidence="2">ATCC 38817</strain>
    </source>
</reference>
<organism evidence="2">
    <name type="scientific">Fonticula alba</name>
    <name type="common">Slime mold</name>
    <dbReference type="NCBI Taxonomy" id="691883"/>
    <lineage>
        <taxon>Eukaryota</taxon>
        <taxon>Rotosphaerida</taxon>
        <taxon>Fonticulaceae</taxon>
        <taxon>Fonticula</taxon>
    </lineage>
</organism>
<keyword evidence="1" id="KW-0732">Signal</keyword>
<dbReference type="Proteomes" id="UP000030693">
    <property type="component" value="Unassembled WGS sequence"/>
</dbReference>